<evidence type="ECO:0000256" key="1">
    <source>
        <dbReference type="ARBA" id="ARBA00010641"/>
    </source>
</evidence>
<dbReference type="InterPro" id="IPR013249">
    <property type="entry name" value="RNA_pol_sigma70_r4_t2"/>
</dbReference>
<dbReference type="Gene3D" id="1.10.1740.10">
    <property type="match status" value="1"/>
</dbReference>
<dbReference type="GO" id="GO:0006352">
    <property type="term" value="P:DNA-templated transcription initiation"/>
    <property type="evidence" value="ECO:0007669"/>
    <property type="project" value="InterPro"/>
</dbReference>
<dbReference type="EMBL" id="FRXN01000004">
    <property type="protein sequence ID" value="SHO63882.1"/>
    <property type="molecule type" value="Genomic_DNA"/>
</dbReference>
<dbReference type="PANTHER" id="PTHR43133">
    <property type="entry name" value="RNA POLYMERASE ECF-TYPE SIGMA FACTO"/>
    <property type="match status" value="1"/>
</dbReference>
<dbReference type="PANTHER" id="PTHR43133:SF46">
    <property type="entry name" value="RNA POLYMERASE SIGMA-70 FACTOR ECF SUBFAMILY"/>
    <property type="match status" value="1"/>
</dbReference>
<dbReference type="InterPro" id="IPR013325">
    <property type="entry name" value="RNA_pol_sigma_r2"/>
</dbReference>
<dbReference type="Pfam" id="PF04542">
    <property type="entry name" value="Sigma70_r2"/>
    <property type="match status" value="1"/>
</dbReference>
<evidence type="ECO:0000256" key="4">
    <source>
        <dbReference type="ARBA" id="ARBA00023163"/>
    </source>
</evidence>
<keyword evidence="3" id="KW-0731">Sigma factor</keyword>
<keyword evidence="4" id="KW-0804">Transcription</keyword>
<organism evidence="7 8">
    <name type="scientific">Algoriphagus zhangzhouensis</name>
    <dbReference type="NCBI Taxonomy" id="1073327"/>
    <lineage>
        <taxon>Bacteria</taxon>
        <taxon>Pseudomonadati</taxon>
        <taxon>Bacteroidota</taxon>
        <taxon>Cytophagia</taxon>
        <taxon>Cytophagales</taxon>
        <taxon>Cyclobacteriaceae</taxon>
        <taxon>Algoriphagus</taxon>
    </lineage>
</organism>
<evidence type="ECO:0000313" key="8">
    <source>
        <dbReference type="Proteomes" id="UP000184609"/>
    </source>
</evidence>
<dbReference type="RefSeq" id="WP_073572676.1">
    <property type="nucleotide sequence ID" value="NZ_FRXN01000004.1"/>
</dbReference>
<dbReference type="OrthoDB" id="9150024at2"/>
<dbReference type="GO" id="GO:0003677">
    <property type="term" value="F:DNA binding"/>
    <property type="evidence" value="ECO:0007669"/>
    <property type="project" value="InterPro"/>
</dbReference>
<sequence>MNAQLQISEEELTYWTLLKEGEQSGLRFFYEKYVDDLFSFGMGIAKCEHQVKDAIQEVFLDLWKYRNKINSSVLVKAYLYKCLANKLFKLAKVDKKNKSVHSDYMEDWELLVESSESKLINIQIESHLKEKLVKAIESLPDRQKAVINCLFFEDFSYEETSQIMNINLRSTYTLAWKAVGSLKKYLS</sequence>
<proteinExistence type="inferred from homology"/>
<name>A0A1M7ZGB9_9BACT</name>
<dbReference type="InterPro" id="IPR036388">
    <property type="entry name" value="WH-like_DNA-bd_sf"/>
</dbReference>
<dbReference type="SUPFAM" id="SSF88659">
    <property type="entry name" value="Sigma3 and sigma4 domains of RNA polymerase sigma factors"/>
    <property type="match status" value="1"/>
</dbReference>
<evidence type="ECO:0000256" key="3">
    <source>
        <dbReference type="ARBA" id="ARBA00023082"/>
    </source>
</evidence>
<dbReference type="InterPro" id="IPR013324">
    <property type="entry name" value="RNA_pol_sigma_r3/r4-like"/>
</dbReference>
<dbReference type="InterPro" id="IPR014284">
    <property type="entry name" value="RNA_pol_sigma-70_dom"/>
</dbReference>
<feature type="domain" description="RNA polymerase sigma factor 70 region 4 type 2" evidence="6">
    <location>
        <begin position="130"/>
        <end position="171"/>
    </location>
</feature>
<reference evidence="8" key="1">
    <citation type="submission" date="2016-12" db="EMBL/GenBank/DDBJ databases">
        <authorList>
            <person name="Varghese N."/>
            <person name="Submissions S."/>
        </authorList>
    </citation>
    <scope>NUCLEOTIDE SEQUENCE [LARGE SCALE GENOMIC DNA]</scope>
    <source>
        <strain evidence="8">DSM 25035</strain>
    </source>
</reference>
<accession>A0A1M7ZGB9</accession>
<dbReference type="Gene3D" id="1.10.10.10">
    <property type="entry name" value="Winged helix-like DNA-binding domain superfamily/Winged helix DNA-binding domain"/>
    <property type="match status" value="1"/>
</dbReference>
<evidence type="ECO:0000259" key="6">
    <source>
        <dbReference type="Pfam" id="PF08281"/>
    </source>
</evidence>
<evidence type="ECO:0000259" key="5">
    <source>
        <dbReference type="Pfam" id="PF04542"/>
    </source>
</evidence>
<dbReference type="GO" id="GO:0016987">
    <property type="term" value="F:sigma factor activity"/>
    <property type="evidence" value="ECO:0007669"/>
    <property type="project" value="UniProtKB-KW"/>
</dbReference>
<keyword evidence="8" id="KW-1185">Reference proteome</keyword>
<feature type="domain" description="RNA polymerase sigma-70 region 2" evidence="5">
    <location>
        <begin position="29"/>
        <end position="87"/>
    </location>
</feature>
<dbReference type="InterPro" id="IPR007627">
    <property type="entry name" value="RNA_pol_sigma70_r2"/>
</dbReference>
<protein>
    <submittedName>
        <fullName evidence="7">RNA polymerase sigma factor, sigma-70 family</fullName>
    </submittedName>
</protein>
<evidence type="ECO:0000256" key="2">
    <source>
        <dbReference type="ARBA" id="ARBA00023015"/>
    </source>
</evidence>
<dbReference type="STRING" id="1073327.SAMN04488108_3048"/>
<dbReference type="InterPro" id="IPR039425">
    <property type="entry name" value="RNA_pol_sigma-70-like"/>
</dbReference>
<comment type="similarity">
    <text evidence="1">Belongs to the sigma-70 factor family. ECF subfamily.</text>
</comment>
<dbReference type="SUPFAM" id="SSF88946">
    <property type="entry name" value="Sigma2 domain of RNA polymerase sigma factors"/>
    <property type="match status" value="1"/>
</dbReference>
<evidence type="ECO:0000313" key="7">
    <source>
        <dbReference type="EMBL" id="SHO63882.1"/>
    </source>
</evidence>
<gene>
    <name evidence="7" type="ORF">SAMN04488108_3048</name>
</gene>
<keyword evidence="2" id="KW-0805">Transcription regulation</keyword>
<dbReference type="NCBIfam" id="TIGR02937">
    <property type="entry name" value="sigma70-ECF"/>
    <property type="match status" value="1"/>
</dbReference>
<dbReference type="Proteomes" id="UP000184609">
    <property type="component" value="Unassembled WGS sequence"/>
</dbReference>
<dbReference type="AlphaFoldDB" id="A0A1M7ZGB9"/>
<dbReference type="Pfam" id="PF08281">
    <property type="entry name" value="Sigma70_r4_2"/>
    <property type="match status" value="1"/>
</dbReference>